<feature type="region of interest" description="Disordered" evidence="9">
    <location>
        <begin position="673"/>
        <end position="943"/>
    </location>
</feature>
<feature type="binding site" evidence="8">
    <location>
        <position position="24"/>
    </location>
    <ligand>
        <name>Zn(2+)</name>
        <dbReference type="ChEBI" id="CHEBI:29105"/>
    </ligand>
</feature>
<feature type="compositionally biased region" description="Basic and acidic residues" evidence="9">
    <location>
        <begin position="223"/>
        <end position="235"/>
    </location>
</feature>
<dbReference type="PANTHER" id="PTHR24394:SF29">
    <property type="entry name" value="MYONEURIN"/>
    <property type="match status" value="1"/>
</dbReference>
<feature type="compositionally biased region" description="Basic and acidic residues" evidence="9">
    <location>
        <begin position="741"/>
        <end position="753"/>
    </location>
</feature>
<dbReference type="AlphaFoldDB" id="A0ABD0S7X7"/>
<feature type="compositionally biased region" description="Basic and acidic residues" evidence="9">
    <location>
        <begin position="895"/>
        <end position="915"/>
    </location>
</feature>
<evidence type="ECO:0000256" key="4">
    <source>
        <dbReference type="ARBA" id="ARBA00022771"/>
    </source>
</evidence>
<feature type="compositionally biased region" description="Low complexity" evidence="9">
    <location>
        <begin position="883"/>
        <end position="894"/>
    </location>
</feature>
<comment type="caution">
    <text evidence="12">The sequence shown here is derived from an EMBL/GenBank/DDBJ whole genome shotgun (WGS) entry which is preliminary data.</text>
</comment>
<comment type="subcellular location">
    <subcellularLocation>
        <location evidence="1">Nucleus</location>
    </subcellularLocation>
</comment>
<name>A0ABD0S7X7_LOXSC</name>
<dbReference type="Proteomes" id="UP001549921">
    <property type="component" value="Unassembled WGS sequence"/>
</dbReference>
<dbReference type="PROSITE" id="PS00028">
    <property type="entry name" value="ZINC_FINGER_C2H2_1"/>
    <property type="match status" value="3"/>
</dbReference>
<feature type="compositionally biased region" description="Low complexity" evidence="9">
    <location>
        <begin position="260"/>
        <end position="269"/>
    </location>
</feature>
<organism evidence="12 13">
    <name type="scientific">Loxostege sticticalis</name>
    <name type="common">Beet webworm moth</name>
    <dbReference type="NCBI Taxonomy" id="481309"/>
    <lineage>
        <taxon>Eukaryota</taxon>
        <taxon>Metazoa</taxon>
        <taxon>Ecdysozoa</taxon>
        <taxon>Arthropoda</taxon>
        <taxon>Hexapoda</taxon>
        <taxon>Insecta</taxon>
        <taxon>Pterygota</taxon>
        <taxon>Neoptera</taxon>
        <taxon>Endopterygota</taxon>
        <taxon>Lepidoptera</taxon>
        <taxon>Glossata</taxon>
        <taxon>Ditrysia</taxon>
        <taxon>Pyraloidea</taxon>
        <taxon>Crambidae</taxon>
        <taxon>Pyraustinae</taxon>
        <taxon>Loxostege</taxon>
    </lineage>
</organism>
<evidence type="ECO:0000259" key="11">
    <source>
        <dbReference type="PROSITE" id="PS51915"/>
    </source>
</evidence>
<feature type="domain" description="C2H2-type" evidence="10">
    <location>
        <begin position="282"/>
        <end position="305"/>
    </location>
</feature>
<dbReference type="SUPFAM" id="SSF57667">
    <property type="entry name" value="beta-beta-alpha zinc fingers"/>
    <property type="match status" value="1"/>
</dbReference>
<evidence type="ECO:0000259" key="10">
    <source>
        <dbReference type="PROSITE" id="PS50157"/>
    </source>
</evidence>
<gene>
    <name evidence="12" type="ORF">ABMA28_012493</name>
</gene>
<feature type="compositionally biased region" description="Acidic residues" evidence="9">
    <location>
        <begin position="1090"/>
        <end position="1101"/>
    </location>
</feature>
<feature type="compositionally biased region" description="Low complexity" evidence="9">
    <location>
        <begin position="1039"/>
        <end position="1051"/>
    </location>
</feature>
<dbReference type="SMART" id="SM00868">
    <property type="entry name" value="zf-AD"/>
    <property type="match status" value="1"/>
</dbReference>
<feature type="region of interest" description="Disordered" evidence="9">
    <location>
        <begin position="636"/>
        <end position="659"/>
    </location>
</feature>
<feature type="compositionally biased region" description="Polar residues" evidence="9">
    <location>
        <begin position="838"/>
        <end position="862"/>
    </location>
</feature>
<feature type="compositionally biased region" description="Polar residues" evidence="9">
    <location>
        <begin position="186"/>
        <end position="198"/>
    </location>
</feature>
<feature type="compositionally biased region" description="Basic and acidic residues" evidence="9">
    <location>
        <begin position="149"/>
        <end position="166"/>
    </location>
</feature>
<dbReference type="GO" id="GO:0008270">
    <property type="term" value="F:zinc ion binding"/>
    <property type="evidence" value="ECO:0007669"/>
    <property type="project" value="UniProtKB-UniRule"/>
</dbReference>
<feature type="domain" description="C2H2-type" evidence="10">
    <location>
        <begin position="313"/>
        <end position="340"/>
    </location>
</feature>
<dbReference type="SMART" id="SM00355">
    <property type="entry name" value="ZnF_C2H2"/>
    <property type="match status" value="5"/>
</dbReference>
<dbReference type="PROSITE" id="PS50157">
    <property type="entry name" value="ZINC_FINGER_C2H2_2"/>
    <property type="match status" value="3"/>
</dbReference>
<evidence type="ECO:0000256" key="5">
    <source>
        <dbReference type="ARBA" id="ARBA00022833"/>
    </source>
</evidence>
<dbReference type="Gene3D" id="3.30.160.60">
    <property type="entry name" value="Classic Zinc Finger"/>
    <property type="match status" value="2"/>
</dbReference>
<evidence type="ECO:0000256" key="3">
    <source>
        <dbReference type="ARBA" id="ARBA00022737"/>
    </source>
</evidence>
<dbReference type="EMBL" id="JBEDNZ010000030">
    <property type="protein sequence ID" value="KAL0808816.1"/>
    <property type="molecule type" value="Genomic_DNA"/>
</dbReference>
<dbReference type="InterPro" id="IPR012934">
    <property type="entry name" value="Znf_AD"/>
</dbReference>
<feature type="compositionally biased region" description="Polar residues" evidence="9">
    <location>
        <begin position="982"/>
        <end position="1013"/>
    </location>
</feature>
<dbReference type="PANTHER" id="PTHR24394">
    <property type="entry name" value="ZINC FINGER PROTEIN"/>
    <property type="match status" value="1"/>
</dbReference>
<accession>A0ABD0S7X7</accession>
<sequence>MDRIINTKTEQQSIYEIYRACRLCGAGAGYKMPIIQNVVDLDTSGIELTQKIRDCVQIEVHPDDKMPPLICELCVDKVNDFYEFVELCQRTNKRTRMRLGLPAQTSARVAGPSSDASSNSGDCILGVTEPVYQNDDSDEPLAPVTRRTKQNEAKPKSVTVKKENSKPTKTVISSKLKRPPTPPRATRNSKSSSEDTMTLSSLKQQSKKSSNKTASPPQPKSILKKEKDKEKREESPVPTRSKRPREPPKPEVPQKKVKLAVSPKATPKAKPAPRAPSPPPSHPCRICGKPNSTGQALGNHLRSHTVQFNSAKLACDPCQKWFATPEEAQSHHKWHRVKRKPYHCKRCGLKRDLLAQYTGLACDPCQKWFSTPEEAQSHHKWHRVKRKPYHCKRCGLKRDSLAQYTGHIENGECIPWEEVPDKQCPECWKTFPTDNSLQQHNCGGPDARPGGKCSKCRRVYALLKNLRKHEATCTHKKKDKVIVDPEVQARIKPAQVRIARCDALLTRVKQEHYDVSDVAQNFGLDRRCVYPYISSYAQSELPRDSMVKIKTELDDYEEEDFVHWDSDSESDDGASRRVDSLSTLTLKKIFSKKCLGKVPRKRRRVKFEKNVFDSLQANEFENTISRDINNIIDNLGNDDDSWDKNNDDNQNGSDEESLLTNFVPFDDLMASNNDEMVKDSNDTDDSQSILDASGDKVSDKTRLSNTDQDTSLDKDISAENKKESRDSVEESSKNYVQDISRIIRDENNDETNKVGDSNADNAEKSDDIDTRTEIRNENDYRNEKESSENRRIDSKEEDCIENSEENKIDNDSKKESTNNDNLKENSEIDTKMDCSEDFSANASSENNDISKNNETVNIAKENTSVDDKEIVPNSDTANSNYDTENINCETTNNEFETKTENKDTETLDNVSEKTNDVSSVKKVNGEVEEKSEKLSFGDMNDISDTEVDDKKLMDALDEHIGDNDSRSESVNSDTKNNEKNNDSQVLNEQNGAKNDVSNACEDTTHTNNVTESNNYEKTIHNLIFGNNDTFTQNNDKITVNNDSRNNDVVSDSNDRNAESENRVNDCETDKISLEDLLPPKSDAKSMDLDSISDDDFDFDAC</sequence>
<protein>
    <submittedName>
        <fullName evidence="12">Uncharacterized protein</fullName>
    </submittedName>
</protein>
<evidence type="ECO:0000256" key="1">
    <source>
        <dbReference type="ARBA" id="ARBA00004123"/>
    </source>
</evidence>
<feature type="compositionally biased region" description="Basic and acidic residues" evidence="9">
    <location>
        <begin position="958"/>
        <end position="967"/>
    </location>
</feature>
<reference evidence="12 13" key="1">
    <citation type="submission" date="2024-06" db="EMBL/GenBank/DDBJ databases">
        <title>A chromosome-level genome assembly of beet webworm, Loxostege sticticalis.</title>
        <authorList>
            <person name="Zhang Y."/>
        </authorList>
    </citation>
    <scope>NUCLEOTIDE SEQUENCE [LARGE SCALE GENOMIC DNA]</scope>
    <source>
        <strain evidence="12">AQ028</strain>
        <tissue evidence="12">Male pupae</tissue>
    </source>
</reference>
<evidence type="ECO:0000256" key="9">
    <source>
        <dbReference type="SAM" id="MobiDB-lite"/>
    </source>
</evidence>
<evidence type="ECO:0000256" key="6">
    <source>
        <dbReference type="ARBA" id="ARBA00023242"/>
    </source>
</evidence>
<feature type="compositionally biased region" description="Basic and acidic residues" evidence="9">
    <location>
        <begin position="711"/>
        <end position="732"/>
    </location>
</feature>
<dbReference type="GO" id="GO:0005634">
    <property type="term" value="C:nucleus"/>
    <property type="evidence" value="ECO:0007669"/>
    <property type="project" value="UniProtKB-SubCell"/>
</dbReference>
<dbReference type="InterPro" id="IPR036236">
    <property type="entry name" value="Znf_C2H2_sf"/>
</dbReference>
<feature type="compositionally biased region" description="Polar residues" evidence="9">
    <location>
        <begin position="873"/>
        <end position="882"/>
    </location>
</feature>
<feature type="compositionally biased region" description="Basic and acidic residues" evidence="9">
    <location>
        <begin position="923"/>
        <end position="935"/>
    </location>
</feature>
<feature type="compositionally biased region" description="Basic and acidic residues" evidence="9">
    <location>
        <begin position="244"/>
        <end position="254"/>
    </location>
</feature>
<feature type="compositionally biased region" description="Pro residues" evidence="9">
    <location>
        <begin position="273"/>
        <end position="282"/>
    </location>
</feature>
<feature type="binding site" evidence="8">
    <location>
        <position position="74"/>
    </location>
    <ligand>
        <name>Zn(2+)</name>
        <dbReference type="ChEBI" id="CHEBI:29105"/>
    </ligand>
</feature>
<feature type="region of interest" description="Disordered" evidence="9">
    <location>
        <begin position="104"/>
        <end position="291"/>
    </location>
</feature>
<evidence type="ECO:0000256" key="2">
    <source>
        <dbReference type="ARBA" id="ARBA00022723"/>
    </source>
</evidence>
<feature type="binding site" evidence="8">
    <location>
        <position position="21"/>
    </location>
    <ligand>
        <name>Zn(2+)</name>
        <dbReference type="ChEBI" id="CHEBI:29105"/>
    </ligand>
</feature>
<evidence type="ECO:0000256" key="7">
    <source>
        <dbReference type="PROSITE-ProRule" id="PRU00042"/>
    </source>
</evidence>
<feature type="compositionally biased region" description="Basic and acidic residues" evidence="9">
    <location>
        <begin position="1052"/>
        <end position="1065"/>
    </location>
</feature>
<feature type="binding site" evidence="8">
    <location>
        <position position="71"/>
    </location>
    <ligand>
        <name>Zn(2+)</name>
        <dbReference type="ChEBI" id="CHEBI:29105"/>
    </ligand>
</feature>
<feature type="compositionally biased region" description="Basic and acidic residues" evidence="9">
    <location>
        <begin position="804"/>
        <end position="834"/>
    </location>
</feature>
<feature type="region of interest" description="Disordered" evidence="9">
    <location>
        <begin position="958"/>
        <end position="1013"/>
    </location>
</feature>
<dbReference type="SUPFAM" id="SSF57716">
    <property type="entry name" value="Glucocorticoid receptor-like (DNA-binding domain)"/>
    <property type="match status" value="1"/>
</dbReference>
<evidence type="ECO:0000256" key="8">
    <source>
        <dbReference type="PROSITE-ProRule" id="PRU01263"/>
    </source>
</evidence>
<dbReference type="InterPro" id="IPR013087">
    <property type="entry name" value="Znf_C2H2_type"/>
</dbReference>
<keyword evidence="4 7" id="KW-0863">Zinc-finger</keyword>
<keyword evidence="2 8" id="KW-0479">Metal-binding</keyword>
<evidence type="ECO:0000313" key="13">
    <source>
        <dbReference type="Proteomes" id="UP001549921"/>
    </source>
</evidence>
<feature type="region of interest" description="Disordered" evidence="9">
    <location>
        <begin position="1034"/>
        <end position="1065"/>
    </location>
</feature>
<proteinExistence type="predicted"/>
<feature type="region of interest" description="Disordered" evidence="9">
    <location>
        <begin position="1077"/>
        <end position="1101"/>
    </location>
</feature>
<evidence type="ECO:0000313" key="12">
    <source>
        <dbReference type="EMBL" id="KAL0808816.1"/>
    </source>
</evidence>
<feature type="compositionally biased region" description="Basic and acidic residues" evidence="9">
    <location>
        <begin position="693"/>
        <end position="702"/>
    </location>
</feature>
<feature type="domain" description="ZAD" evidence="11">
    <location>
        <begin position="19"/>
        <end position="98"/>
    </location>
</feature>
<feature type="compositionally biased region" description="Basic and acidic residues" evidence="9">
    <location>
        <begin position="761"/>
        <end position="794"/>
    </location>
</feature>
<feature type="domain" description="C2H2-type" evidence="10">
    <location>
        <begin position="360"/>
        <end position="387"/>
    </location>
</feature>
<keyword evidence="5 8" id="KW-0862">Zinc</keyword>
<dbReference type="Pfam" id="PF07776">
    <property type="entry name" value="zf-AD"/>
    <property type="match status" value="1"/>
</dbReference>
<dbReference type="PROSITE" id="PS51915">
    <property type="entry name" value="ZAD"/>
    <property type="match status" value="1"/>
</dbReference>
<keyword evidence="3" id="KW-0677">Repeat</keyword>
<dbReference type="Gene3D" id="3.40.1800.20">
    <property type="match status" value="1"/>
</dbReference>
<keyword evidence="6" id="KW-0539">Nucleus</keyword>